<sequence>MDLLDVKLLRDLRALKSQALAVALVMACGLAMMIMTRSLIRSLDTARDGYYEKHHFAQVFAGLKRAPDSVRDRIAALPGVAAVETTVEVRVTLDLPHLLEPASGLINSIPDRRDLVLNQLFLRRGHFLDTARRHEILVSEAFAEANTLEPGDRIAAILNGSRLDLRVAGIVLAPQYVFEAPPGAALPDNRTFGIFWMRNQEIAEAFNLEGAFNTVALTLAPGASASQVIADLDRLLEPYGGLGAYDRSEHPSDIRVSDEIRVLEGLSFGFPLVFLSVAAFMTHSVMSRQIALQREQIAILKAFGFTHRTIAWHFVKFALVIVVLGTVLGTTGGFLFGLQLVDMYHLFFRFPRLDFVPATNAILGALLASSAAALVGVAGAVRKVVRLSPAEAMRPEPPASYRPALAERLGISRWFSVTLRMSLRNLERKPWQAFFTTIALAMATGILIIPNAFRDGIRHILDFQWDVVQRQTVSVSLVEPGPLRVTHDFAQLPGVVHTEPFRSVAVELQSGHVSRRLGIKGLVRGAQLNRVIGTDGKSLVLPAAGLIISAALGESLDIRPGEKVTVNVLQGKRRSIDVTVAAFAEDFAGIAAYMELGALNRLLGEGDRISGAYLTVKKRDWPAFLSELKATPQASGVVIKEAMRQSFRDTTAESIGMIQVLYSTFATVVAFGIVYNSARIALSERARELATLRVLGFSQSDVGSVLVGELVVLAALAVPLGLWLGSGMASTLIESINTETVRLPLILSASNYAYATLVITLATVVSATIACRKLNQLDLVGALKARE</sequence>
<accession>A0AAF0CNG9</accession>
<keyword evidence="10" id="KW-1185">Reference proteome</keyword>
<keyword evidence="3" id="KW-1003">Cell membrane</keyword>
<reference evidence="9" key="1">
    <citation type="submission" date="2023-03" db="EMBL/GenBank/DDBJ databases">
        <title>Lomoglobus Profundus gen. nov., sp. nov., a novel member of the phylum Verrucomicrobia, isolated from deep-marine sediment of South China Sea.</title>
        <authorList>
            <person name="Ahmad T."/>
            <person name="Ishaq S.E."/>
            <person name="Wang F."/>
        </authorList>
    </citation>
    <scope>NUCLEOTIDE SEQUENCE</scope>
    <source>
        <strain evidence="9">LMO-M01</strain>
    </source>
</reference>
<dbReference type="PROSITE" id="PS51257">
    <property type="entry name" value="PROKAR_LIPOPROTEIN"/>
    <property type="match status" value="1"/>
</dbReference>
<name>A0AAF0CNG9_9BACT</name>
<evidence type="ECO:0000313" key="10">
    <source>
        <dbReference type="Proteomes" id="UP001218638"/>
    </source>
</evidence>
<dbReference type="InterPro" id="IPR003838">
    <property type="entry name" value="ABC3_permease_C"/>
</dbReference>
<feature type="domain" description="ABC3 transporter permease C-terminal" evidence="8">
    <location>
        <begin position="270"/>
        <end position="389"/>
    </location>
</feature>
<feature type="domain" description="ABC3 transporter permease C-terminal" evidence="8">
    <location>
        <begin position="661"/>
        <end position="775"/>
    </location>
</feature>
<evidence type="ECO:0000256" key="3">
    <source>
        <dbReference type="ARBA" id="ARBA00022475"/>
    </source>
</evidence>
<dbReference type="EMBL" id="CP119075">
    <property type="protein sequence ID" value="WED64536.1"/>
    <property type="molecule type" value="Genomic_DNA"/>
</dbReference>
<dbReference type="PANTHER" id="PTHR30489">
    <property type="entry name" value="LIPOPROTEIN-RELEASING SYSTEM TRANSMEMBRANE PROTEIN LOLE"/>
    <property type="match status" value="1"/>
</dbReference>
<feature type="transmembrane region" description="Helical" evidence="7">
    <location>
        <begin position="361"/>
        <end position="381"/>
    </location>
</feature>
<gene>
    <name evidence="9" type="ORF">PXH66_19520</name>
</gene>
<evidence type="ECO:0000256" key="4">
    <source>
        <dbReference type="ARBA" id="ARBA00022692"/>
    </source>
</evidence>
<comment type="subcellular location">
    <subcellularLocation>
        <location evidence="1">Cell membrane</location>
        <topology evidence="1">Multi-pass membrane protein</topology>
    </subcellularLocation>
</comment>
<evidence type="ECO:0000256" key="6">
    <source>
        <dbReference type="ARBA" id="ARBA00023136"/>
    </source>
</evidence>
<dbReference type="PANTHER" id="PTHR30489:SF0">
    <property type="entry name" value="LIPOPROTEIN-RELEASING SYSTEM TRANSMEMBRANE PROTEIN LOLE"/>
    <property type="match status" value="1"/>
</dbReference>
<dbReference type="GO" id="GO:0044874">
    <property type="term" value="P:lipoprotein localization to outer membrane"/>
    <property type="evidence" value="ECO:0007669"/>
    <property type="project" value="TreeGrafter"/>
</dbReference>
<protein>
    <submittedName>
        <fullName evidence="9">FtsX-like permease family protein</fullName>
    </submittedName>
</protein>
<feature type="transmembrane region" description="Helical" evidence="7">
    <location>
        <begin position="660"/>
        <end position="682"/>
    </location>
</feature>
<evidence type="ECO:0000259" key="8">
    <source>
        <dbReference type="Pfam" id="PF02687"/>
    </source>
</evidence>
<dbReference type="InterPro" id="IPR051447">
    <property type="entry name" value="Lipoprotein-release_system"/>
</dbReference>
<feature type="transmembrane region" description="Helical" evidence="7">
    <location>
        <begin position="317"/>
        <end position="341"/>
    </location>
</feature>
<dbReference type="Proteomes" id="UP001218638">
    <property type="component" value="Chromosome"/>
</dbReference>
<feature type="transmembrane region" description="Helical" evidence="7">
    <location>
        <begin position="752"/>
        <end position="771"/>
    </location>
</feature>
<keyword evidence="5 7" id="KW-1133">Transmembrane helix</keyword>
<dbReference type="KEGG" id="slom:PXH66_19520"/>
<dbReference type="GO" id="GO:0098797">
    <property type="term" value="C:plasma membrane protein complex"/>
    <property type="evidence" value="ECO:0007669"/>
    <property type="project" value="TreeGrafter"/>
</dbReference>
<organism evidence="9 10">
    <name type="scientific">Synoicihabitans lomoniglobus</name>
    <dbReference type="NCBI Taxonomy" id="2909285"/>
    <lineage>
        <taxon>Bacteria</taxon>
        <taxon>Pseudomonadati</taxon>
        <taxon>Verrucomicrobiota</taxon>
        <taxon>Opitutia</taxon>
        <taxon>Opitutales</taxon>
        <taxon>Opitutaceae</taxon>
        <taxon>Synoicihabitans</taxon>
    </lineage>
</organism>
<feature type="transmembrane region" description="Helical" evidence="7">
    <location>
        <begin position="702"/>
        <end position="724"/>
    </location>
</feature>
<keyword evidence="6 7" id="KW-0472">Membrane</keyword>
<dbReference type="Pfam" id="PF02687">
    <property type="entry name" value="FtsX"/>
    <property type="match status" value="2"/>
</dbReference>
<feature type="transmembrane region" description="Helical" evidence="7">
    <location>
        <begin position="431"/>
        <end position="453"/>
    </location>
</feature>
<dbReference type="RefSeq" id="WP_330930832.1">
    <property type="nucleotide sequence ID" value="NZ_CP119075.1"/>
</dbReference>
<evidence type="ECO:0000256" key="7">
    <source>
        <dbReference type="SAM" id="Phobius"/>
    </source>
</evidence>
<dbReference type="AlphaFoldDB" id="A0AAF0CNG9"/>
<feature type="transmembrane region" description="Helical" evidence="7">
    <location>
        <begin position="20"/>
        <end position="40"/>
    </location>
</feature>
<evidence type="ECO:0000256" key="5">
    <source>
        <dbReference type="ARBA" id="ARBA00022989"/>
    </source>
</evidence>
<proteinExistence type="inferred from homology"/>
<comment type="similarity">
    <text evidence="2">Belongs to the ABC-4 integral membrane protein family. LolC/E subfamily.</text>
</comment>
<evidence type="ECO:0000313" key="9">
    <source>
        <dbReference type="EMBL" id="WED64536.1"/>
    </source>
</evidence>
<evidence type="ECO:0000256" key="2">
    <source>
        <dbReference type="ARBA" id="ARBA00005236"/>
    </source>
</evidence>
<keyword evidence="4 7" id="KW-0812">Transmembrane</keyword>
<evidence type="ECO:0000256" key="1">
    <source>
        <dbReference type="ARBA" id="ARBA00004651"/>
    </source>
</evidence>